<evidence type="ECO:0000256" key="2">
    <source>
        <dbReference type="ARBA" id="ARBA00007886"/>
    </source>
</evidence>
<evidence type="ECO:0000313" key="11">
    <source>
        <dbReference type="Proteomes" id="UP000069697"/>
    </source>
</evidence>
<reference evidence="10 11" key="1">
    <citation type="journal article" date="2016" name="Genome Announc.">
        <title>Draft Genome Sequence of Paenibacillus amylolyticus Heshi-A3, Isolated from Fermented Rice Bran in a Japanese Fermented Seafood Dish.</title>
        <authorList>
            <person name="Akuzawa S."/>
            <person name="Nagaoka J."/>
            <person name="Kanekatsu M."/>
            <person name="Kubota E."/>
            <person name="Ohtake R."/>
            <person name="Suzuki T."/>
            <person name="Kanesaki Y."/>
        </authorList>
    </citation>
    <scope>NUCLEOTIDE SEQUENCE [LARGE SCALE GENOMIC DNA]</scope>
    <source>
        <strain evidence="10 11">Heshi-A3</strain>
    </source>
</reference>
<dbReference type="GO" id="GO:0009847">
    <property type="term" value="P:spore germination"/>
    <property type="evidence" value="ECO:0007669"/>
    <property type="project" value="InterPro"/>
</dbReference>
<dbReference type="NCBIfam" id="TIGR02887">
    <property type="entry name" value="spore_ger_x_C"/>
    <property type="match status" value="1"/>
</dbReference>
<evidence type="ECO:0008006" key="12">
    <source>
        <dbReference type="Google" id="ProtNLM"/>
    </source>
</evidence>
<evidence type="ECO:0000256" key="3">
    <source>
        <dbReference type="ARBA" id="ARBA00022544"/>
    </source>
</evidence>
<keyword evidence="7" id="KW-0449">Lipoprotein</keyword>
<comment type="subcellular location">
    <subcellularLocation>
        <location evidence="1">Membrane</location>
        <topology evidence="1">Lipid-anchor</topology>
    </subcellularLocation>
</comment>
<dbReference type="PANTHER" id="PTHR35789">
    <property type="entry name" value="SPORE GERMINATION PROTEIN B3"/>
    <property type="match status" value="1"/>
</dbReference>
<dbReference type="InterPro" id="IPR008844">
    <property type="entry name" value="Spore_GerAC-like"/>
</dbReference>
<evidence type="ECO:0000259" key="8">
    <source>
        <dbReference type="Pfam" id="PF05504"/>
    </source>
</evidence>
<dbReference type="EMBL" id="BCNV01000001">
    <property type="protein sequence ID" value="GAS81885.1"/>
    <property type="molecule type" value="Genomic_DNA"/>
</dbReference>
<comment type="similarity">
    <text evidence="2">Belongs to the GerABKC lipoprotein family.</text>
</comment>
<reference evidence="11" key="2">
    <citation type="submission" date="2016-01" db="EMBL/GenBank/DDBJ databases">
        <title>Draft Genome Sequence of Paenibacillus amylolyticus Heshi-A3 that Was Isolated from Fermented Rice Bran with Aging Salted Mackerel, Which Was Named Heshiko as Traditional Fermented Seafood in Japan.</title>
        <authorList>
            <person name="Akuzawa S."/>
            <person name="Nakagawa J."/>
            <person name="Kanekatsu T."/>
            <person name="Kubota E."/>
            <person name="Ohtake R."/>
            <person name="Suzuki T."/>
            <person name="Kanesaki Y."/>
        </authorList>
    </citation>
    <scope>NUCLEOTIDE SEQUENCE [LARGE SCALE GENOMIC DNA]</scope>
    <source>
        <strain evidence="11">Heshi-A3</strain>
    </source>
</reference>
<evidence type="ECO:0000256" key="7">
    <source>
        <dbReference type="ARBA" id="ARBA00023288"/>
    </source>
</evidence>
<comment type="caution">
    <text evidence="10">The sequence shown here is derived from an EMBL/GenBank/DDBJ whole genome shotgun (WGS) entry which is preliminary data.</text>
</comment>
<dbReference type="GO" id="GO:0016020">
    <property type="term" value="C:membrane"/>
    <property type="evidence" value="ECO:0007669"/>
    <property type="project" value="UniProtKB-SubCell"/>
</dbReference>
<dbReference type="PROSITE" id="PS51257">
    <property type="entry name" value="PROKAR_LIPOPROTEIN"/>
    <property type="match status" value="1"/>
</dbReference>
<gene>
    <name evidence="10" type="ORF">PAHA3_1959</name>
</gene>
<proteinExistence type="inferred from homology"/>
<protein>
    <recommendedName>
        <fullName evidence="12">Ger(X)C family spore germination protein</fullName>
    </recommendedName>
</protein>
<dbReference type="AlphaFoldDB" id="A0A117I1A9"/>
<evidence type="ECO:0000256" key="4">
    <source>
        <dbReference type="ARBA" id="ARBA00022729"/>
    </source>
</evidence>
<dbReference type="Pfam" id="PF05504">
    <property type="entry name" value="Spore_GerAC"/>
    <property type="match status" value="1"/>
</dbReference>
<dbReference type="InterPro" id="IPR057336">
    <property type="entry name" value="GerAC_N"/>
</dbReference>
<evidence type="ECO:0000256" key="1">
    <source>
        <dbReference type="ARBA" id="ARBA00004635"/>
    </source>
</evidence>
<accession>A0A117I1A9</accession>
<dbReference type="RefSeq" id="WP_062834523.1">
    <property type="nucleotide sequence ID" value="NZ_BCNV01000001.1"/>
</dbReference>
<keyword evidence="6" id="KW-0564">Palmitate</keyword>
<evidence type="ECO:0000256" key="6">
    <source>
        <dbReference type="ARBA" id="ARBA00023139"/>
    </source>
</evidence>
<keyword evidence="5" id="KW-0472">Membrane</keyword>
<dbReference type="Pfam" id="PF25198">
    <property type="entry name" value="Spore_GerAC_N"/>
    <property type="match status" value="1"/>
</dbReference>
<evidence type="ECO:0000313" key="10">
    <source>
        <dbReference type="EMBL" id="GAS81885.1"/>
    </source>
</evidence>
<organism evidence="10 11">
    <name type="scientific">Paenibacillus amylolyticus</name>
    <dbReference type="NCBI Taxonomy" id="1451"/>
    <lineage>
        <taxon>Bacteria</taxon>
        <taxon>Bacillati</taxon>
        <taxon>Bacillota</taxon>
        <taxon>Bacilli</taxon>
        <taxon>Bacillales</taxon>
        <taxon>Paenibacillaceae</taxon>
        <taxon>Paenibacillus</taxon>
    </lineage>
</organism>
<dbReference type="Gene3D" id="3.30.300.210">
    <property type="entry name" value="Nutrient germinant receptor protein C, domain 3"/>
    <property type="match status" value="1"/>
</dbReference>
<sequence length="393" mass="44139">MIYSRNVALFMLVAAASMLMTGCWSSSPIEKRYLEAGIAYDKIQPEERIASERVDYPQKQKIRRTVQYILPEAGAKSNNSPGKKFYNKEEIGDSIMEMTRETYLTNRSPAGFHLKTIVISSKLLQEIPMHELLDFYLADNDIRLSLQVYMTTGTASDVLKENASGEIPAFLLKELSGNRKRISRLIKPVTLANLIGPLKSESSYLLPNVSVEQGALKIKGAGVMKGNTQKYGGYLNESHVEGLQWIKGDISGGIYKIKEPELQQQFVYEIKSVKSKIKATVHGDDISFHVDMKSEGRLSEVFASNIKKKNNRSLEQHSEIVEAEVKKLVENTMTKLKKMHVEVAGLGKALRIQHPAVWEKVKGNWDDTFTTIPVTFSVKLHIDDYGASTMSMD</sequence>
<evidence type="ECO:0000259" key="9">
    <source>
        <dbReference type="Pfam" id="PF25198"/>
    </source>
</evidence>
<feature type="domain" description="Spore germination protein N-terminal" evidence="9">
    <location>
        <begin position="28"/>
        <end position="210"/>
    </location>
</feature>
<keyword evidence="3" id="KW-0309">Germination</keyword>
<dbReference type="PANTHER" id="PTHR35789:SF1">
    <property type="entry name" value="SPORE GERMINATION PROTEIN B3"/>
    <property type="match status" value="1"/>
</dbReference>
<name>A0A117I1A9_PAEAM</name>
<dbReference type="InterPro" id="IPR046953">
    <property type="entry name" value="Spore_GerAC-like_C"/>
</dbReference>
<dbReference type="Proteomes" id="UP000069697">
    <property type="component" value="Unassembled WGS sequence"/>
</dbReference>
<feature type="domain" description="Spore germination GerAC-like C-terminal" evidence="8">
    <location>
        <begin position="220"/>
        <end position="386"/>
    </location>
</feature>
<dbReference type="InterPro" id="IPR038501">
    <property type="entry name" value="Spore_GerAC_C_sf"/>
</dbReference>
<keyword evidence="4" id="KW-0732">Signal</keyword>
<evidence type="ECO:0000256" key="5">
    <source>
        <dbReference type="ARBA" id="ARBA00023136"/>
    </source>
</evidence>